<name>A0A223NRT7_9SPHI</name>
<evidence type="ECO:0000313" key="3">
    <source>
        <dbReference type="Proteomes" id="UP000215002"/>
    </source>
</evidence>
<organism evidence="2 3">
    <name type="scientific">Mucilaginibacter xinganensis</name>
    <dbReference type="NCBI Taxonomy" id="1234841"/>
    <lineage>
        <taxon>Bacteria</taxon>
        <taxon>Pseudomonadati</taxon>
        <taxon>Bacteroidota</taxon>
        <taxon>Sphingobacteriia</taxon>
        <taxon>Sphingobacteriales</taxon>
        <taxon>Sphingobacteriaceae</taxon>
        <taxon>Mucilaginibacter</taxon>
    </lineage>
</organism>
<dbReference type="AlphaFoldDB" id="A0A223NRT7"/>
<feature type="region of interest" description="Disordered" evidence="1">
    <location>
        <begin position="1"/>
        <end position="48"/>
    </location>
</feature>
<evidence type="ECO:0000256" key="1">
    <source>
        <dbReference type="SAM" id="MobiDB-lite"/>
    </source>
</evidence>
<evidence type="ECO:0000313" key="2">
    <source>
        <dbReference type="EMBL" id="ASU32470.1"/>
    </source>
</evidence>
<reference evidence="2 3" key="1">
    <citation type="submission" date="2017-08" db="EMBL/GenBank/DDBJ databases">
        <title>Complete genome sequence of Mucilaginibacter sp. strain BJC16-A31.</title>
        <authorList>
            <consortium name="Henan University of Science and Technology"/>
            <person name="You X."/>
        </authorList>
    </citation>
    <scope>NUCLEOTIDE SEQUENCE [LARGE SCALE GENOMIC DNA]</scope>
    <source>
        <strain evidence="2 3">BJC16-A31</strain>
    </source>
</reference>
<proteinExistence type="predicted"/>
<accession>A0A223NRT7</accession>
<dbReference type="EMBL" id="CP022743">
    <property type="protein sequence ID" value="ASU32470.1"/>
    <property type="molecule type" value="Genomic_DNA"/>
</dbReference>
<protein>
    <submittedName>
        <fullName evidence="2">Uncharacterized protein</fullName>
    </submittedName>
</protein>
<sequence>MFQEGNPDDNGYGDNPKLKRGFEADDYQEPFLGNTNDLQLPDLEKQAE</sequence>
<dbReference type="KEGG" id="muc:MuYL_0567"/>
<dbReference type="Proteomes" id="UP000215002">
    <property type="component" value="Chromosome"/>
</dbReference>
<gene>
    <name evidence="2" type="ORF">MuYL_0567</name>
</gene>
<keyword evidence="3" id="KW-1185">Reference proteome</keyword>